<evidence type="ECO:0000256" key="3">
    <source>
        <dbReference type="ARBA" id="ARBA00012572"/>
    </source>
</evidence>
<evidence type="ECO:0000256" key="7">
    <source>
        <dbReference type="ARBA" id="ARBA00023141"/>
    </source>
</evidence>
<dbReference type="NCBIfam" id="NF002299">
    <property type="entry name" value="PRK01222.1-6"/>
    <property type="match status" value="1"/>
</dbReference>
<protein>
    <recommendedName>
        <fullName evidence="4 9">N-(5'-phosphoribosyl)anthranilate isomerase</fullName>
        <shortName evidence="9">PRAI</shortName>
        <ecNumber evidence="3 9">5.3.1.24</ecNumber>
    </recommendedName>
</protein>
<evidence type="ECO:0000256" key="9">
    <source>
        <dbReference type="HAMAP-Rule" id="MF_00135"/>
    </source>
</evidence>
<dbReference type="HAMAP" id="MF_00135">
    <property type="entry name" value="PRAI"/>
    <property type="match status" value="1"/>
</dbReference>
<comment type="similarity">
    <text evidence="9">Belongs to the TrpF family.</text>
</comment>
<dbReference type="InterPro" id="IPR001240">
    <property type="entry name" value="PRAI_dom"/>
</dbReference>
<evidence type="ECO:0000256" key="1">
    <source>
        <dbReference type="ARBA" id="ARBA00001164"/>
    </source>
</evidence>
<feature type="domain" description="N-(5'phosphoribosyl) anthranilate isomerase (PRAI)" evidence="10">
    <location>
        <begin position="7"/>
        <end position="206"/>
    </location>
</feature>
<name>A0A8B6X674_9BURK</name>
<evidence type="ECO:0000313" key="11">
    <source>
        <dbReference type="Proteomes" id="UP000675920"/>
    </source>
</evidence>
<reference evidence="12" key="1">
    <citation type="submission" date="2025-08" db="UniProtKB">
        <authorList>
            <consortium name="RefSeq"/>
        </authorList>
    </citation>
    <scope>IDENTIFICATION</scope>
</reference>
<evidence type="ECO:0000256" key="4">
    <source>
        <dbReference type="ARBA" id="ARBA00022272"/>
    </source>
</evidence>
<evidence type="ECO:0000256" key="6">
    <source>
        <dbReference type="ARBA" id="ARBA00022822"/>
    </source>
</evidence>
<dbReference type="GO" id="GO:0000162">
    <property type="term" value="P:L-tryptophan biosynthetic process"/>
    <property type="evidence" value="ECO:0007669"/>
    <property type="project" value="UniProtKB-UniRule"/>
</dbReference>
<dbReference type="SUPFAM" id="SSF51366">
    <property type="entry name" value="Ribulose-phoshate binding barrel"/>
    <property type="match status" value="1"/>
</dbReference>
<comment type="pathway">
    <text evidence="2 9">Amino-acid biosynthesis; L-tryptophan biosynthesis; L-tryptophan from chorismate: step 3/5.</text>
</comment>
<evidence type="ECO:0000313" key="12">
    <source>
        <dbReference type="RefSeq" id="WP_028312660.1"/>
    </source>
</evidence>
<dbReference type="Proteomes" id="UP000675920">
    <property type="component" value="Unplaced"/>
</dbReference>
<gene>
    <name evidence="9" type="primary">trpF</name>
</gene>
<keyword evidence="5 9" id="KW-0028">Amino-acid biosynthesis</keyword>
<accession>A0A8B6X674</accession>
<dbReference type="PANTHER" id="PTHR42894">
    <property type="entry name" value="N-(5'-PHOSPHORIBOSYL)ANTHRANILATE ISOMERASE"/>
    <property type="match status" value="1"/>
</dbReference>
<dbReference type="UniPathway" id="UPA00035">
    <property type="reaction ID" value="UER00042"/>
</dbReference>
<evidence type="ECO:0000256" key="2">
    <source>
        <dbReference type="ARBA" id="ARBA00004664"/>
    </source>
</evidence>
<dbReference type="NCBIfam" id="NF002298">
    <property type="entry name" value="PRK01222.1-4"/>
    <property type="match status" value="1"/>
</dbReference>
<keyword evidence="7 9" id="KW-0057">Aromatic amino acid biosynthesis</keyword>
<dbReference type="InterPro" id="IPR013785">
    <property type="entry name" value="Aldolase_TIM"/>
</dbReference>
<dbReference type="Gene3D" id="3.20.20.70">
    <property type="entry name" value="Aldolase class I"/>
    <property type="match status" value="1"/>
</dbReference>
<dbReference type="AlphaFoldDB" id="A0A8B6X674"/>
<keyword evidence="11" id="KW-1185">Reference proteome</keyword>
<keyword evidence="6 9" id="KW-0822">Tryptophan biosynthesis</keyword>
<dbReference type="EC" id="5.3.1.24" evidence="3 9"/>
<dbReference type="PANTHER" id="PTHR42894:SF1">
    <property type="entry name" value="N-(5'-PHOSPHORIBOSYL)ANTHRANILATE ISOMERASE"/>
    <property type="match status" value="1"/>
</dbReference>
<dbReference type="InterPro" id="IPR044643">
    <property type="entry name" value="TrpF_fam"/>
</dbReference>
<dbReference type="CDD" id="cd00405">
    <property type="entry name" value="PRAI"/>
    <property type="match status" value="1"/>
</dbReference>
<sequence length="219" mass="22817">MIRTRIKYCGLTREDDLAVAIDCGVDAIGFVAYARSPRFVGAARAAELAELLPPFVTPVVLFVNPTRDEVAAYLDLIPGATLQFHGDETPAECGQFGNPWIKAARVAADGRVAGADCDLASYAARYVGARAILLDAHSDGFGGAGKTFDWRLASGPLALPVVLSGGLDASNVGAGMAAVTPLAVDVSSGIERSRGIKDADKMRSFAAAVRAADDARHRA</sequence>
<dbReference type="OrthoDB" id="9796196at2"/>
<dbReference type="Pfam" id="PF00697">
    <property type="entry name" value="PRAI"/>
    <property type="match status" value="1"/>
</dbReference>
<proteinExistence type="inferred from homology"/>
<evidence type="ECO:0000256" key="5">
    <source>
        <dbReference type="ARBA" id="ARBA00022605"/>
    </source>
</evidence>
<keyword evidence="8 9" id="KW-0413">Isomerase</keyword>
<dbReference type="GO" id="GO:0004640">
    <property type="term" value="F:phosphoribosylanthranilate isomerase activity"/>
    <property type="evidence" value="ECO:0007669"/>
    <property type="project" value="UniProtKB-UniRule"/>
</dbReference>
<dbReference type="InterPro" id="IPR011060">
    <property type="entry name" value="RibuloseP-bd_barrel"/>
</dbReference>
<dbReference type="RefSeq" id="WP_028312660.1">
    <property type="nucleotide sequence ID" value="NZ_KI519499.1"/>
</dbReference>
<evidence type="ECO:0000256" key="8">
    <source>
        <dbReference type="ARBA" id="ARBA00023235"/>
    </source>
</evidence>
<comment type="catalytic activity">
    <reaction evidence="1 9">
        <text>N-(5-phospho-beta-D-ribosyl)anthranilate = 1-(2-carboxyphenylamino)-1-deoxy-D-ribulose 5-phosphate</text>
        <dbReference type="Rhea" id="RHEA:21540"/>
        <dbReference type="ChEBI" id="CHEBI:18277"/>
        <dbReference type="ChEBI" id="CHEBI:58613"/>
        <dbReference type="EC" id="5.3.1.24"/>
    </reaction>
</comment>
<organism evidence="11 12">
    <name type="scientific">Derxia gummosa DSM 723</name>
    <dbReference type="NCBI Taxonomy" id="1121388"/>
    <lineage>
        <taxon>Bacteria</taxon>
        <taxon>Pseudomonadati</taxon>
        <taxon>Pseudomonadota</taxon>
        <taxon>Betaproteobacteria</taxon>
        <taxon>Burkholderiales</taxon>
        <taxon>Alcaligenaceae</taxon>
        <taxon>Derxia</taxon>
    </lineage>
</organism>
<evidence type="ECO:0000259" key="10">
    <source>
        <dbReference type="Pfam" id="PF00697"/>
    </source>
</evidence>